<dbReference type="Pfam" id="PF00004">
    <property type="entry name" value="AAA"/>
    <property type="match status" value="1"/>
</dbReference>
<dbReference type="Pfam" id="PF16450">
    <property type="entry name" value="Prot_ATP_ID_OB_C"/>
    <property type="match status" value="1"/>
</dbReference>
<dbReference type="InterPro" id="IPR003959">
    <property type="entry name" value="ATPase_AAA_core"/>
</dbReference>
<dbReference type="PANTHER" id="PTHR23077:SF144">
    <property type="entry name" value="PROTEASOME-ASSOCIATED ATPASE"/>
    <property type="match status" value="1"/>
</dbReference>
<evidence type="ECO:0000313" key="7">
    <source>
        <dbReference type="EMBL" id="GAA4388916.1"/>
    </source>
</evidence>
<evidence type="ECO:0000256" key="5">
    <source>
        <dbReference type="RuleBase" id="RU003651"/>
    </source>
</evidence>
<dbReference type="InterPro" id="IPR027417">
    <property type="entry name" value="P-loop_NTPase"/>
</dbReference>
<keyword evidence="8" id="KW-1185">Reference proteome</keyword>
<dbReference type="GO" id="GO:0000502">
    <property type="term" value="C:proteasome complex"/>
    <property type="evidence" value="ECO:0007669"/>
    <property type="project" value="UniProtKB-KW"/>
</dbReference>
<dbReference type="InterPro" id="IPR041626">
    <property type="entry name" value="Prot_ATP_ID_OB_N"/>
</dbReference>
<dbReference type="InterPro" id="IPR003960">
    <property type="entry name" value="ATPase_AAA_CS"/>
</dbReference>
<dbReference type="Gene3D" id="1.20.5.170">
    <property type="match status" value="1"/>
</dbReference>
<evidence type="ECO:0000256" key="3">
    <source>
        <dbReference type="ARBA" id="ARBA00023054"/>
    </source>
</evidence>
<keyword evidence="7" id="KW-0647">Proteasome</keyword>
<dbReference type="PANTHER" id="PTHR23077">
    <property type="entry name" value="AAA-FAMILY ATPASE"/>
    <property type="match status" value="1"/>
</dbReference>
<dbReference type="Gene3D" id="1.10.8.60">
    <property type="match status" value="1"/>
</dbReference>
<evidence type="ECO:0000256" key="2">
    <source>
        <dbReference type="ARBA" id="ARBA00022840"/>
    </source>
</evidence>
<feature type="binding site" evidence="4">
    <location>
        <begin position="243"/>
        <end position="248"/>
    </location>
    <ligand>
        <name>ATP</name>
        <dbReference type="ChEBI" id="CHEBI:30616"/>
    </ligand>
</feature>
<dbReference type="InterPro" id="IPR022482">
    <property type="entry name" value="Proteasome_ATPase"/>
</dbReference>
<evidence type="ECO:0000313" key="8">
    <source>
        <dbReference type="Proteomes" id="UP001500642"/>
    </source>
</evidence>
<gene>
    <name evidence="4 7" type="primary">arc</name>
    <name evidence="7" type="ORF">GCM10023167_14130</name>
</gene>
<comment type="caution">
    <text evidence="7">The sequence shown here is derived from an EMBL/GenBank/DDBJ whole genome shotgun (WGS) entry which is preliminary data.</text>
</comment>
<feature type="domain" description="AAA+ ATPase" evidence="6">
    <location>
        <begin position="232"/>
        <end position="382"/>
    </location>
</feature>
<dbReference type="InterPro" id="IPR003593">
    <property type="entry name" value="AAA+_ATPase"/>
</dbReference>
<dbReference type="NCBIfam" id="TIGR03689">
    <property type="entry name" value="pup_AAA"/>
    <property type="match status" value="1"/>
</dbReference>
<dbReference type="InterPro" id="IPR012340">
    <property type="entry name" value="NA-bd_OB-fold"/>
</dbReference>
<evidence type="ECO:0000259" key="6">
    <source>
        <dbReference type="SMART" id="SM00382"/>
    </source>
</evidence>
<dbReference type="Pfam" id="PF17758">
    <property type="entry name" value="Prot_ATP_ID_OB_N"/>
    <property type="match status" value="1"/>
</dbReference>
<dbReference type="SMART" id="SM00382">
    <property type="entry name" value="AAA"/>
    <property type="match status" value="1"/>
</dbReference>
<proteinExistence type="inferred from homology"/>
<dbReference type="RefSeq" id="WP_137319696.1">
    <property type="nucleotide sequence ID" value="NZ_BAABGL010000006.1"/>
</dbReference>
<dbReference type="Gene3D" id="3.40.50.300">
    <property type="entry name" value="P-loop containing nucleotide triphosphate hydrolases"/>
    <property type="match status" value="1"/>
</dbReference>
<sequence length="557" mass="60658">MTEDHRTAELSAVRKDAAQLRQQLFNASKRNDALSRTLKTAREELVRIRTEAERLSEPPNSFGTVLAVVDGPADTRALDVLVSGRRMRVAITPDLDVSTLVPGADVRLSEGLVALEAVGFADAGTVVPVREVLPDGRILIGAPGDDEQIHRLSGPLRSEGVRPGDAVLVDTRTHFALEKVEKPEVASLLLETVPDISYNDIGGLEDQIDMIQDAVELPFEHPDLYTEHGLKPPKGILLYGPPGCGKTLIAKAVANSLAQRRAGEGTRSYFLNIKGPELLDKYVGETERQLRLIFSRAREKATAGSPVVVFFDEMESLFRTRGTGKSSDVETTIVPQLLSEIDGVERLDNVIVIGASNREDLIDPAILRPGRLDVKIRIERPDEQAAADIFSKYLTADLPLHASVLESAGGSRAQAVEQLITACVERMYARTARNAFVEVTYATGQKELLHFADFASGAMISNVVDRAKKHAIKSLLADGERGLTWEHFERAIGEEFSEHEDLPNTTNPDEWARISGKKGERITHLRMVQHEFSGAPLGTTPPGGGDVVTVEGDSGLV</sequence>
<dbReference type="Proteomes" id="UP001500642">
    <property type="component" value="Unassembled WGS sequence"/>
</dbReference>
<feature type="coiled-coil region" evidence="4">
    <location>
        <begin position="10"/>
        <end position="51"/>
    </location>
</feature>
<keyword evidence="2 4" id="KW-0067">ATP-binding</keyword>
<name>A0ABP8JD78_9MICO</name>
<keyword evidence="1 4" id="KW-0547">Nucleotide-binding</keyword>
<evidence type="ECO:0000256" key="1">
    <source>
        <dbReference type="ARBA" id="ARBA00022741"/>
    </source>
</evidence>
<dbReference type="Gene3D" id="2.40.50.140">
    <property type="entry name" value="Nucleic acid-binding proteins"/>
    <property type="match status" value="2"/>
</dbReference>
<protein>
    <recommendedName>
        <fullName evidence="4">AAA ATPase forming ring-shaped complexes</fullName>
        <shortName evidence="4">ARC</shortName>
    </recommendedName>
</protein>
<dbReference type="InterPro" id="IPR032501">
    <property type="entry name" value="Prot_ATP_ID_OB_2nd"/>
</dbReference>
<accession>A0ABP8JD78</accession>
<evidence type="ECO:0000256" key="4">
    <source>
        <dbReference type="HAMAP-Rule" id="MF_02112"/>
    </source>
</evidence>
<organism evidence="7 8">
    <name type="scientific">Brevibacterium pityocampae</name>
    <dbReference type="NCBI Taxonomy" id="506594"/>
    <lineage>
        <taxon>Bacteria</taxon>
        <taxon>Bacillati</taxon>
        <taxon>Actinomycetota</taxon>
        <taxon>Actinomycetes</taxon>
        <taxon>Micrococcales</taxon>
        <taxon>Brevibacteriaceae</taxon>
        <taxon>Brevibacterium</taxon>
    </lineage>
</organism>
<comment type="similarity">
    <text evidence="4 5">Belongs to the AAA ATPase family.</text>
</comment>
<dbReference type="PROSITE" id="PS00674">
    <property type="entry name" value="AAA"/>
    <property type="match status" value="1"/>
</dbReference>
<dbReference type="InterPro" id="IPR050168">
    <property type="entry name" value="AAA_ATPase_domain"/>
</dbReference>
<keyword evidence="3 4" id="KW-0175">Coiled coil</keyword>
<comment type="subunit">
    <text evidence="4">Homohexamer. Assembles into a hexameric ring structure.</text>
</comment>
<dbReference type="HAMAP" id="MF_02112">
    <property type="entry name" value="ARC_ATPase"/>
    <property type="match status" value="1"/>
</dbReference>
<dbReference type="EMBL" id="BAABGL010000006">
    <property type="protein sequence ID" value="GAA4388916.1"/>
    <property type="molecule type" value="Genomic_DNA"/>
</dbReference>
<reference evidence="8" key="1">
    <citation type="journal article" date="2019" name="Int. J. Syst. Evol. Microbiol.">
        <title>The Global Catalogue of Microorganisms (GCM) 10K type strain sequencing project: providing services to taxonomists for standard genome sequencing and annotation.</title>
        <authorList>
            <consortium name="The Broad Institute Genomics Platform"/>
            <consortium name="The Broad Institute Genome Sequencing Center for Infectious Disease"/>
            <person name="Wu L."/>
            <person name="Ma J."/>
        </authorList>
    </citation>
    <scope>NUCLEOTIDE SEQUENCE [LARGE SCALE GENOMIC DNA]</scope>
    <source>
        <strain evidence="8">JCM 17808</strain>
    </source>
</reference>
<dbReference type="SUPFAM" id="SSF52540">
    <property type="entry name" value="P-loop containing nucleoside triphosphate hydrolases"/>
    <property type="match status" value="1"/>
</dbReference>